<dbReference type="Pfam" id="PF21089">
    <property type="entry name" value="PKS_DH_N"/>
    <property type="match status" value="1"/>
</dbReference>
<dbReference type="Gene3D" id="3.10.129.110">
    <property type="entry name" value="Polyketide synthase dehydratase"/>
    <property type="match status" value="1"/>
</dbReference>
<dbReference type="SUPFAM" id="SSF55048">
    <property type="entry name" value="Probable ACP-binding domain of malonyl-CoA ACP transacylase"/>
    <property type="match status" value="1"/>
</dbReference>
<dbReference type="CDD" id="cd00833">
    <property type="entry name" value="PKS"/>
    <property type="match status" value="1"/>
</dbReference>
<dbReference type="InterPro" id="IPR020807">
    <property type="entry name" value="PKS_DH"/>
</dbReference>
<dbReference type="OrthoDB" id="5416550at2759"/>
<organism evidence="4 5">
    <name type="scientific">Lasallia pustulata</name>
    <dbReference type="NCBI Taxonomy" id="136370"/>
    <lineage>
        <taxon>Eukaryota</taxon>
        <taxon>Fungi</taxon>
        <taxon>Dikarya</taxon>
        <taxon>Ascomycota</taxon>
        <taxon>Pezizomycotina</taxon>
        <taxon>Lecanoromycetes</taxon>
        <taxon>OSLEUM clade</taxon>
        <taxon>Umbilicariomycetidae</taxon>
        <taxon>Umbilicariales</taxon>
        <taxon>Umbilicariaceae</taxon>
        <taxon>Lasallia</taxon>
    </lineage>
</organism>
<dbReference type="GO" id="GO:0004312">
    <property type="term" value="F:fatty acid synthase activity"/>
    <property type="evidence" value="ECO:0007669"/>
    <property type="project" value="TreeGrafter"/>
</dbReference>
<dbReference type="GO" id="GO:0006633">
    <property type="term" value="P:fatty acid biosynthetic process"/>
    <property type="evidence" value="ECO:0007669"/>
    <property type="project" value="TreeGrafter"/>
</dbReference>
<protein>
    <submittedName>
        <fullName evidence="4">Polyketide synthase</fullName>
    </submittedName>
</protein>
<dbReference type="Gene3D" id="3.40.47.10">
    <property type="match status" value="1"/>
</dbReference>
<dbReference type="InterPro" id="IPR042104">
    <property type="entry name" value="PKS_dehydratase_sf"/>
</dbReference>
<evidence type="ECO:0000256" key="1">
    <source>
        <dbReference type="PROSITE-ProRule" id="PRU01363"/>
    </source>
</evidence>
<evidence type="ECO:0000313" key="4">
    <source>
        <dbReference type="EMBL" id="KAA6406986.1"/>
    </source>
</evidence>
<dbReference type="InterPro" id="IPR014031">
    <property type="entry name" value="Ketoacyl_synth_C"/>
</dbReference>
<feature type="active site" description="Proton donor; for dehydratase activity" evidence="1">
    <location>
        <position position="941"/>
    </location>
</feature>
<feature type="domain" description="PKS/mFAS DH" evidence="3">
    <location>
        <begin position="727"/>
        <end position="1035"/>
    </location>
</feature>
<dbReference type="InterPro" id="IPR016036">
    <property type="entry name" value="Malonyl_transacylase_ACP-bd"/>
</dbReference>
<accession>A0A5M8PDC2</accession>
<dbReference type="GO" id="GO:0044550">
    <property type="term" value="P:secondary metabolite biosynthetic process"/>
    <property type="evidence" value="ECO:0007669"/>
    <property type="project" value="UniProtKB-ARBA"/>
</dbReference>
<dbReference type="InterPro" id="IPR014030">
    <property type="entry name" value="Ketoacyl_synth_N"/>
</dbReference>
<feature type="region of interest" description="N-terminal hotdog fold" evidence="1">
    <location>
        <begin position="727"/>
        <end position="865"/>
    </location>
</feature>
<dbReference type="SMART" id="SM00827">
    <property type="entry name" value="PKS_AT"/>
    <property type="match status" value="1"/>
</dbReference>
<dbReference type="InterPro" id="IPR016035">
    <property type="entry name" value="Acyl_Trfase/lysoPLipase"/>
</dbReference>
<dbReference type="Pfam" id="PF00109">
    <property type="entry name" value="ketoacyl-synt"/>
    <property type="match status" value="1"/>
</dbReference>
<reference evidence="4 5" key="1">
    <citation type="submission" date="2019-09" db="EMBL/GenBank/DDBJ databases">
        <title>The hologenome of the rock-dwelling lichen Lasallia pustulata.</title>
        <authorList>
            <person name="Greshake Tzovaras B."/>
            <person name="Segers F."/>
            <person name="Bicker A."/>
            <person name="Dal Grande F."/>
            <person name="Otte J."/>
            <person name="Hankeln T."/>
            <person name="Schmitt I."/>
            <person name="Ebersberger I."/>
        </authorList>
    </citation>
    <scope>NUCLEOTIDE SEQUENCE [LARGE SCALE GENOMIC DNA]</scope>
    <source>
        <strain evidence="4">A1-1</strain>
    </source>
</reference>
<dbReference type="AlphaFoldDB" id="A0A5M8PDC2"/>
<dbReference type="PANTHER" id="PTHR43775:SF18">
    <property type="entry name" value="ENZYME, PUTATIVE (JCVI)-RELATED"/>
    <property type="match status" value="1"/>
</dbReference>
<dbReference type="Pfam" id="PF00698">
    <property type="entry name" value="Acyl_transf_1"/>
    <property type="match status" value="1"/>
</dbReference>
<dbReference type="Gene3D" id="3.40.366.10">
    <property type="entry name" value="Malonyl-Coenzyme A Acyl Carrier Protein, domain 2"/>
    <property type="match status" value="1"/>
</dbReference>
<dbReference type="PANTHER" id="PTHR43775">
    <property type="entry name" value="FATTY ACID SYNTHASE"/>
    <property type="match status" value="1"/>
</dbReference>
<dbReference type="EMBL" id="VXIT01000021">
    <property type="protein sequence ID" value="KAA6406986.1"/>
    <property type="molecule type" value="Genomic_DNA"/>
</dbReference>
<sequence length="1043" mass="113901">MLSNRTSHFLNIKGPSMTIDTACSGSLTGLDVACRYLQTGEIDGAIIAGANIYLSPEHVMDHHMGANGTASLSGKCHTFDAKADGCIKAEAVNMVYLKRLDDAIKDRDPIRAVIRGSATNSDGWTVGIASPNSEAQAKAIRRAYANAGISDLSLTSYVECHGTGTRAGDVIEVKGVASVFAKSRSPDEPLHIGSVKSNIGHSEPAAGISGLLKVVLALENGIIPGNPTFITPNPNIDFSNLRVHAATGLGKHVSSYLTESDDLFGDEETVDRPYLLAFSANDEQSLRSQLSTLDRHLSDPEVSVKLRDLAYTLSEKRTRHYHRGYTVATSNSLDMQSFVLGNIGLEPPRIGYVFTGQGAQWSEMGKDLITTFPVAAEQVKYLDDVLQSIPDAPKWSLLNELTKPQSAEHLRLPEFSQPLVNALQLAILAVLDASGVSCHVVVGHSSGEIAAAVAAGHITPAQAIKIAYYRGKVTSAAKYETPVGMLAVGLGVEKVQPYLSDTSIQIACINSPESVTLSGKQSELESIESTLKDDGHFVRLLQVDAAYHSRYMAIIADQYQDLLERHIKWPEPSEERVAMFSSTTGKMAVRFLGPSYWVANMTSCVVFNQAVQKMISQPESVDILIEIGPSNALAGPINQIKKAVSAPIEYTLAWKRGPEALQMMLKLAGRFFTIGYPINLAQVNKDSNPCSPSVVVDLPNYSWNHTTKYWHESEASMDWRFRKSVHHDLLGNKVLGTPWTQPVWKKVLKVQDLPWLRDHKLGESVIFPASGYLAMATEALFQKSKATGRLPDETEVNQATYQFRNVTFSRTLPLEDQDKDSKILLSLNPCASTKDSWHEFKISSIATDIINDHCQGLICLGEQAKEVGADADLGPLRHSTPTSIWYKAMRDVGYSFGPSLQKQLEVESTAGLHRNRALVSFIEPDSKRPQSRYPLHPACIDSCFQAGAASLWSGHRSSVSSLMLPAIIDDLTIMAQSSQPQTGVAIANAEFTKIGRVDDSRRYKSNVSVYNTENGELIFRLSGLRYIASRPALKVTRPIPIRG</sequence>
<dbReference type="Pfam" id="PF02801">
    <property type="entry name" value="Ketoacyl-synt_C"/>
    <property type="match status" value="1"/>
</dbReference>
<dbReference type="InterPro" id="IPR014043">
    <property type="entry name" value="Acyl_transferase_dom"/>
</dbReference>
<dbReference type="PROSITE" id="PS52019">
    <property type="entry name" value="PKS_MFAS_DH"/>
    <property type="match status" value="1"/>
</dbReference>
<dbReference type="Proteomes" id="UP000324767">
    <property type="component" value="Unassembled WGS sequence"/>
</dbReference>
<dbReference type="InterPro" id="IPR049551">
    <property type="entry name" value="PKS_DH_C"/>
</dbReference>
<dbReference type="Pfam" id="PF14765">
    <property type="entry name" value="PS-DH"/>
    <property type="match status" value="1"/>
</dbReference>
<dbReference type="SMART" id="SM00826">
    <property type="entry name" value="PKS_DH"/>
    <property type="match status" value="1"/>
</dbReference>
<dbReference type="SUPFAM" id="SSF52151">
    <property type="entry name" value="FabD/lysophospholipase-like"/>
    <property type="match status" value="1"/>
</dbReference>
<feature type="region of interest" description="C-terminal hotdog fold" evidence="1">
    <location>
        <begin position="877"/>
        <end position="1035"/>
    </location>
</feature>
<dbReference type="InterPro" id="IPR050091">
    <property type="entry name" value="PKS_NRPS_Biosynth_Enz"/>
</dbReference>
<feature type="domain" description="Ketosynthase family 3 (KS3)" evidence="2">
    <location>
        <begin position="1"/>
        <end position="260"/>
    </location>
</feature>
<dbReference type="PROSITE" id="PS52004">
    <property type="entry name" value="KS3_2"/>
    <property type="match status" value="1"/>
</dbReference>
<comment type="caution">
    <text evidence="4">The sequence shown here is derived from an EMBL/GenBank/DDBJ whole genome shotgun (WGS) entry which is preliminary data.</text>
</comment>
<dbReference type="InterPro" id="IPR049552">
    <property type="entry name" value="PKS_DH_N"/>
</dbReference>
<dbReference type="InterPro" id="IPR001227">
    <property type="entry name" value="Ac_transferase_dom_sf"/>
</dbReference>
<name>A0A5M8PDC2_9LECA</name>
<dbReference type="SUPFAM" id="SSF53901">
    <property type="entry name" value="Thiolase-like"/>
    <property type="match status" value="1"/>
</dbReference>
<proteinExistence type="predicted"/>
<dbReference type="InterPro" id="IPR016039">
    <property type="entry name" value="Thiolase-like"/>
</dbReference>
<dbReference type="SMART" id="SM00825">
    <property type="entry name" value="PKS_KS"/>
    <property type="match status" value="1"/>
</dbReference>
<dbReference type="InterPro" id="IPR020841">
    <property type="entry name" value="PKS_Beta-ketoAc_synthase_dom"/>
</dbReference>
<evidence type="ECO:0000259" key="3">
    <source>
        <dbReference type="PROSITE" id="PS52019"/>
    </source>
</evidence>
<gene>
    <name evidence="4" type="ORF">FRX48_09284</name>
</gene>
<evidence type="ECO:0000313" key="5">
    <source>
        <dbReference type="Proteomes" id="UP000324767"/>
    </source>
</evidence>
<dbReference type="Pfam" id="PF22621">
    <property type="entry name" value="CurL-like_PKS_C"/>
    <property type="match status" value="1"/>
</dbReference>
<feature type="active site" description="Proton acceptor; for dehydratase activity" evidence="1">
    <location>
        <position position="759"/>
    </location>
</feature>
<dbReference type="Gene3D" id="3.30.70.3290">
    <property type="match status" value="1"/>
</dbReference>
<dbReference type="InterPro" id="IPR049900">
    <property type="entry name" value="PKS_mFAS_DH"/>
</dbReference>
<evidence type="ECO:0000259" key="2">
    <source>
        <dbReference type="PROSITE" id="PS52004"/>
    </source>
</evidence>